<accession>A0A4U5JWI8</accession>
<protein>
    <submittedName>
        <fullName evidence="1">DNA-binding transcriptional regulator</fullName>
    </submittedName>
</protein>
<dbReference type="InterPro" id="IPR038116">
    <property type="entry name" value="TrpR-like_sf"/>
</dbReference>
<dbReference type="GO" id="GO:0003700">
    <property type="term" value="F:DNA-binding transcription factor activity"/>
    <property type="evidence" value="ECO:0007669"/>
    <property type="project" value="InterPro"/>
</dbReference>
<reference evidence="1 2" key="1">
    <citation type="submission" date="2019-04" db="EMBL/GenBank/DDBJ databases">
        <title>Reference strain of H23.</title>
        <authorList>
            <person name="Luo X."/>
        </authorList>
    </citation>
    <scope>NUCLEOTIDE SEQUENCE [LARGE SCALE GENOMIC DNA]</scope>
    <source>
        <strain evidence="1 2">H23</strain>
    </source>
</reference>
<evidence type="ECO:0000313" key="2">
    <source>
        <dbReference type="Proteomes" id="UP000308707"/>
    </source>
</evidence>
<keyword evidence="2" id="KW-1185">Reference proteome</keyword>
<keyword evidence="1" id="KW-0238">DNA-binding</keyword>
<dbReference type="InterPro" id="IPR000831">
    <property type="entry name" value="Trp_repress"/>
</dbReference>
<proteinExistence type="predicted"/>
<dbReference type="RefSeq" id="WP_137265241.1">
    <property type="nucleotide sequence ID" value="NZ_SZUA01000001.1"/>
</dbReference>
<sequence length="108" mass="11952">MKQRPEPLPERDADASLKALAKALASLDRAEDVRAFLEDLCTPAELEAMADRWRVVPLLLQGVPYRQIHDRTLVSVTTIGRVARTLERGAGGYAAAAKRQHPRLISSH</sequence>
<comment type="caution">
    <text evidence="1">The sequence shown here is derived from an EMBL/GenBank/DDBJ whole genome shotgun (WGS) entry which is preliminary data.</text>
</comment>
<dbReference type="InterPro" id="IPR013368">
    <property type="entry name" value="YecD_YerC"/>
</dbReference>
<gene>
    <name evidence="1" type="ORF">FCE95_01555</name>
</gene>
<dbReference type="Proteomes" id="UP000308707">
    <property type="component" value="Unassembled WGS sequence"/>
</dbReference>
<dbReference type="PIRSF" id="PIRSF012508">
    <property type="entry name" value="YerC"/>
    <property type="match status" value="1"/>
</dbReference>
<dbReference type="OrthoDB" id="2621539at2"/>
<dbReference type="PANTHER" id="PTHR40080:SF1">
    <property type="entry name" value="TRPR-LIKE PROTEIN YERC_YECD"/>
    <property type="match status" value="1"/>
</dbReference>
<organism evidence="1 2">
    <name type="scientific">Luteimonas gilva</name>
    <dbReference type="NCBI Taxonomy" id="2572684"/>
    <lineage>
        <taxon>Bacteria</taxon>
        <taxon>Pseudomonadati</taxon>
        <taxon>Pseudomonadota</taxon>
        <taxon>Gammaproteobacteria</taxon>
        <taxon>Lysobacterales</taxon>
        <taxon>Lysobacteraceae</taxon>
        <taxon>Luteimonas</taxon>
    </lineage>
</organism>
<dbReference type="NCBIfam" id="TIGR02531">
    <property type="entry name" value="yecD_yerC"/>
    <property type="match status" value="1"/>
</dbReference>
<dbReference type="SUPFAM" id="SSF48295">
    <property type="entry name" value="TrpR-like"/>
    <property type="match status" value="1"/>
</dbReference>
<dbReference type="GO" id="GO:0043565">
    <property type="term" value="F:sequence-specific DNA binding"/>
    <property type="evidence" value="ECO:0007669"/>
    <property type="project" value="InterPro"/>
</dbReference>
<evidence type="ECO:0000313" key="1">
    <source>
        <dbReference type="EMBL" id="TKR33031.1"/>
    </source>
</evidence>
<dbReference type="InterPro" id="IPR010921">
    <property type="entry name" value="Trp_repressor/repl_initiator"/>
</dbReference>
<dbReference type="Gene3D" id="1.10.1270.10">
    <property type="entry name" value="TrpR-like"/>
    <property type="match status" value="1"/>
</dbReference>
<dbReference type="AlphaFoldDB" id="A0A4U5JWI8"/>
<dbReference type="PANTHER" id="PTHR40080">
    <property type="entry name" value="LMO1763 PROTEIN"/>
    <property type="match status" value="1"/>
</dbReference>
<name>A0A4U5JWI8_9GAMM</name>
<dbReference type="Pfam" id="PF01371">
    <property type="entry name" value="Trp_repressor"/>
    <property type="match status" value="1"/>
</dbReference>
<dbReference type="EMBL" id="SZUA01000001">
    <property type="protein sequence ID" value="TKR33031.1"/>
    <property type="molecule type" value="Genomic_DNA"/>
</dbReference>